<dbReference type="PROSITE" id="PS50850">
    <property type="entry name" value="MFS"/>
    <property type="match status" value="1"/>
</dbReference>
<feature type="transmembrane region" description="Helical" evidence="7">
    <location>
        <begin position="307"/>
        <end position="325"/>
    </location>
</feature>
<dbReference type="PROSITE" id="PS00216">
    <property type="entry name" value="SUGAR_TRANSPORT_1"/>
    <property type="match status" value="1"/>
</dbReference>
<keyword evidence="4 7" id="KW-0812">Transmembrane</keyword>
<feature type="transmembrane region" description="Helical" evidence="7">
    <location>
        <begin position="337"/>
        <end position="355"/>
    </location>
</feature>
<evidence type="ECO:0000259" key="8">
    <source>
        <dbReference type="PROSITE" id="PS50850"/>
    </source>
</evidence>
<dbReference type="STRING" id="195103.CPF_1857"/>
<feature type="transmembrane region" description="Helical" evidence="7">
    <location>
        <begin position="236"/>
        <end position="253"/>
    </location>
</feature>
<feature type="transmembrane region" description="Helical" evidence="7">
    <location>
        <begin position="529"/>
        <end position="547"/>
    </location>
</feature>
<dbReference type="Pfam" id="PF07690">
    <property type="entry name" value="MFS_1"/>
    <property type="match status" value="1"/>
</dbReference>
<feature type="transmembrane region" description="Helical" evidence="7">
    <location>
        <begin position="75"/>
        <end position="96"/>
    </location>
</feature>
<feature type="transmembrane region" description="Helical" evidence="7">
    <location>
        <begin position="45"/>
        <end position="63"/>
    </location>
</feature>
<keyword evidence="6 7" id="KW-0472">Membrane</keyword>
<protein>
    <submittedName>
        <fullName evidence="9">Transporter, major facilitator family</fullName>
    </submittedName>
</protein>
<dbReference type="eggNOG" id="COG0477">
    <property type="taxonomic scope" value="Bacteria"/>
</dbReference>
<dbReference type="PANTHER" id="PTHR42718:SF46">
    <property type="entry name" value="BLR6921 PROTEIN"/>
    <property type="match status" value="1"/>
</dbReference>
<feature type="transmembrane region" description="Helical" evidence="7">
    <location>
        <begin position="200"/>
        <end position="220"/>
    </location>
</feature>
<dbReference type="CDD" id="cd17321">
    <property type="entry name" value="MFS_MMR_MDR_like"/>
    <property type="match status" value="1"/>
</dbReference>
<dbReference type="EMBL" id="CP000246">
    <property type="protein sequence ID" value="ABG82338.1"/>
    <property type="molecule type" value="Genomic_DNA"/>
</dbReference>
<keyword evidence="5 7" id="KW-1133">Transmembrane helix</keyword>
<name>A0A0H2YNA9_CLOP1</name>
<dbReference type="InterPro" id="IPR005829">
    <property type="entry name" value="Sugar_transporter_CS"/>
</dbReference>
<evidence type="ECO:0000256" key="3">
    <source>
        <dbReference type="ARBA" id="ARBA00022475"/>
    </source>
</evidence>
<keyword evidence="2" id="KW-0813">Transport</keyword>
<feature type="transmembrane region" description="Helical" evidence="7">
    <location>
        <begin position="136"/>
        <end position="161"/>
    </location>
</feature>
<organism evidence="9 10">
    <name type="scientific">Clostridium perfringens (strain ATCC 13124 / DSM 756 / JCM 1290 / NCIMB 6125 / NCTC 8237 / Type A)</name>
    <dbReference type="NCBI Taxonomy" id="195103"/>
    <lineage>
        <taxon>Bacteria</taxon>
        <taxon>Bacillati</taxon>
        <taxon>Bacillota</taxon>
        <taxon>Clostridia</taxon>
        <taxon>Eubacteriales</taxon>
        <taxon>Clostridiaceae</taxon>
        <taxon>Clostridium</taxon>
    </lineage>
</organism>
<evidence type="ECO:0000313" key="9">
    <source>
        <dbReference type="EMBL" id="ABG82338.1"/>
    </source>
</evidence>
<dbReference type="GO" id="GO:0022857">
    <property type="term" value="F:transmembrane transporter activity"/>
    <property type="evidence" value="ECO:0007669"/>
    <property type="project" value="InterPro"/>
</dbReference>
<feature type="domain" description="Major facilitator superfamily (MFS) profile" evidence="8">
    <location>
        <begin position="9"/>
        <end position="552"/>
    </location>
</feature>
<keyword evidence="10" id="KW-1185">Reference proteome</keyword>
<dbReference type="AlphaFoldDB" id="A0A0H2YNA9"/>
<evidence type="ECO:0000256" key="4">
    <source>
        <dbReference type="ARBA" id="ARBA00022692"/>
    </source>
</evidence>
<gene>
    <name evidence="9" type="ordered locus">CPF_1857</name>
</gene>
<feature type="transmembrane region" description="Helical" evidence="7">
    <location>
        <begin position="361"/>
        <end position="381"/>
    </location>
</feature>
<dbReference type="KEGG" id="cpf:CPF_1857"/>
<feature type="transmembrane region" description="Helical" evidence="7">
    <location>
        <begin position="167"/>
        <end position="188"/>
    </location>
</feature>
<evidence type="ECO:0000256" key="2">
    <source>
        <dbReference type="ARBA" id="ARBA00022448"/>
    </source>
</evidence>
<dbReference type="InterPro" id="IPR011701">
    <property type="entry name" value="MFS"/>
</dbReference>
<dbReference type="PaxDb" id="195103-CPF_1857"/>
<evidence type="ECO:0000256" key="5">
    <source>
        <dbReference type="ARBA" id="ARBA00022989"/>
    </source>
</evidence>
<dbReference type="HOGENOM" id="CLU_000960_2_5_9"/>
<dbReference type="Proteomes" id="UP000001823">
    <property type="component" value="Chromosome"/>
</dbReference>
<dbReference type="PANTHER" id="PTHR42718">
    <property type="entry name" value="MAJOR FACILITATOR SUPERFAMILY MULTIDRUG TRANSPORTER MFSC"/>
    <property type="match status" value="1"/>
</dbReference>
<feature type="transmembrane region" description="Helical" evidence="7">
    <location>
        <begin position="273"/>
        <end position="295"/>
    </location>
</feature>
<sequence>MKKKSVGITMAVFLLGIFMGAIDSGIVSPARDIIADGLKVSQNASVWVVTIYTLAYAVSMPLMGKLSDKYGRKKVYMVSITLFGLGSLLCGVSDYVNSYTFLLFSRVIEAIGGGGIMPIATAYIGTSFPVEKRGSALGMIGGVYGIATVVGPTLGSGILSIFGDKNWGFLFLVNVPISIIILLMATKLEENTSAQGIKKLDVCGSGVLTILILSLMYGATNLKFYEFANSIKSLDVWPYLLIFIISIPILVWVEKKAEDPVINLSYFTNKEIAITLILSFVVGCGLMATVFIPQFSENILRTPMGSGGYIVTIFAIFVGIAAPLGGKFIDKIGVKKVLLIGMSLVIIGNLYQGYVTTKHPGMVNLIIGLAIMGFGLGFSMGTPINYLMLSLVPDNEATVGQSAVSLIKSIGIAVSPNILINFISDAGRRVPEALQKVMPHVDGMSNIMSNSGGASNVANSMGNASVTNIFSLIKGMAQSQFAALGDKFANNPHMNIDMIEKSYMQSLDGAKDAIETAFQQTMNTGYTKLFLTCAIIALIGLILTAMLNNNLITMKNRRLEKKEKTN</sequence>
<evidence type="ECO:0000313" key="10">
    <source>
        <dbReference type="Proteomes" id="UP000001823"/>
    </source>
</evidence>
<keyword evidence="3" id="KW-1003">Cell membrane</keyword>
<dbReference type="SUPFAM" id="SSF103473">
    <property type="entry name" value="MFS general substrate transporter"/>
    <property type="match status" value="1"/>
</dbReference>
<evidence type="ECO:0000256" key="1">
    <source>
        <dbReference type="ARBA" id="ARBA00004651"/>
    </source>
</evidence>
<evidence type="ECO:0000256" key="7">
    <source>
        <dbReference type="SAM" id="Phobius"/>
    </source>
</evidence>
<proteinExistence type="predicted"/>
<feature type="transmembrane region" description="Helical" evidence="7">
    <location>
        <begin position="102"/>
        <end position="124"/>
    </location>
</feature>
<dbReference type="InterPro" id="IPR020846">
    <property type="entry name" value="MFS_dom"/>
</dbReference>
<dbReference type="InterPro" id="IPR036259">
    <property type="entry name" value="MFS_trans_sf"/>
</dbReference>
<accession>A0A0H2YNA9</accession>
<dbReference type="GO" id="GO:0005886">
    <property type="term" value="C:plasma membrane"/>
    <property type="evidence" value="ECO:0007669"/>
    <property type="project" value="UniProtKB-SubCell"/>
</dbReference>
<evidence type="ECO:0000256" key="6">
    <source>
        <dbReference type="ARBA" id="ARBA00023136"/>
    </source>
</evidence>
<dbReference type="Gene3D" id="1.20.1250.20">
    <property type="entry name" value="MFS general substrate transporter like domains"/>
    <property type="match status" value="2"/>
</dbReference>
<reference evidence="9 10" key="1">
    <citation type="journal article" date="2006" name="Genome Res.">
        <title>Skewed genomic variability in strains of the toxigenic bacterial pathogen, Clostridium perfringens.</title>
        <authorList>
            <person name="Myers G.S."/>
            <person name="Rasko D.A."/>
            <person name="Cheung J.K."/>
            <person name="Ravel J."/>
            <person name="Seshadri R."/>
            <person name="Deboy R.T."/>
            <person name="Ren Q."/>
            <person name="Varga J."/>
            <person name="Awad M.M."/>
            <person name="Brinkac L.M."/>
            <person name="Daugherty S.C."/>
            <person name="Haft D.H."/>
            <person name="Dodson R.J."/>
            <person name="Madupu R."/>
            <person name="Nelson W.C."/>
            <person name="Rosovitz M.J."/>
            <person name="Sullivan S.A."/>
            <person name="Khouri H."/>
            <person name="Dimitrov G.I."/>
            <person name="Watkins K.L."/>
            <person name="Mulligan S."/>
            <person name="Benton J."/>
            <person name="Radune D."/>
            <person name="Fisher D.J."/>
            <person name="Atkins H.S."/>
            <person name="Hiscox T."/>
            <person name="Jost B.H."/>
            <person name="Billington S.J."/>
            <person name="Songer J.G."/>
            <person name="McClane B.A."/>
            <person name="Titball R.W."/>
            <person name="Rood J.I."/>
            <person name="Melville S.B."/>
            <person name="Paulsen I.T."/>
        </authorList>
    </citation>
    <scope>NUCLEOTIDE SEQUENCE [LARGE SCALE GENOMIC DNA]</scope>
    <source>
        <strain evidence="10">ATCC 13124 / DSM 756 / JCM 1290 / NCIMB 6125 / NCTC 8237 / S 107 / Type A</strain>
    </source>
</reference>
<comment type="subcellular location">
    <subcellularLocation>
        <location evidence="1">Cell membrane</location>
        <topology evidence="1">Multi-pass membrane protein</topology>
    </subcellularLocation>
</comment>
<dbReference type="RefSeq" id="WP_003455994.1">
    <property type="nucleotide sequence ID" value="NC_008261.1"/>
</dbReference>